<comment type="caution">
    <text evidence="5">The sequence shown here is derived from an EMBL/GenBank/DDBJ whole genome shotgun (WGS) entry which is preliminary data.</text>
</comment>
<dbReference type="RefSeq" id="WP_142000047.1">
    <property type="nucleotide sequence ID" value="NZ_VFML01000001.1"/>
</dbReference>
<reference evidence="5 6" key="1">
    <citation type="submission" date="2019-06" db="EMBL/GenBank/DDBJ databases">
        <title>Sequencing the genomes of 1000 actinobacteria strains.</title>
        <authorList>
            <person name="Klenk H.-P."/>
        </authorList>
    </citation>
    <scope>NUCLEOTIDE SEQUENCE [LARGE SCALE GENOMIC DNA]</scope>
    <source>
        <strain evidence="5 6">DSM 45679</strain>
    </source>
</reference>
<proteinExistence type="predicted"/>
<dbReference type="Pfam" id="PF26607">
    <property type="entry name" value="DUF8189"/>
    <property type="match status" value="1"/>
</dbReference>
<accession>A0A542DMQ2</accession>
<evidence type="ECO:0000256" key="2">
    <source>
        <dbReference type="SAM" id="SignalP"/>
    </source>
</evidence>
<dbReference type="InterPro" id="IPR058502">
    <property type="entry name" value="PLL-like_beta-prop"/>
</dbReference>
<feature type="domain" description="Tachylectin 2" evidence="3">
    <location>
        <begin position="60"/>
        <end position="269"/>
    </location>
</feature>
<dbReference type="Proteomes" id="UP000320876">
    <property type="component" value="Unassembled WGS sequence"/>
</dbReference>
<keyword evidence="2" id="KW-0732">Signal</keyword>
<evidence type="ECO:0000313" key="6">
    <source>
        <dbReference type="Proteomes" id="UP000320876"/>
    </source>
</evidence>
<dbReference type="Gene3D" id="2.115.10.10">
    <property type="entry name" value="Tachylectin 2"/>
    <property type="match status" value="1"/>
</dbReference>
<feature type="compositionally biased region" description="Polar residues" evidence="1">
    <location>
        <begin position="624"/>
        <end position="637"/>
    </location>
</feature>
<evidence type="ECO:0000259" key="3">
    <source>
        <dbReference type="Pfam" id="PF14517"/>
    </source>
</evidence>
<dbReference type="Pfam" id="PF14517">
    <property type="entry name" value="Tachylectin"/>
    <property type="match status" value="1"/>
</dbReference>
<dbReference type="EMBL" id="VFML01000001">
    <property type="protein sequence ID" value="TQJ04366.1"/>
    <property type="molecule type" value="Genomic_DNA"/>
</dbReference>
<protein>
    <submittedName>
        <fullName evidence="5">Tachylectin</fullName>
    </submittedName>
</protein>
<evidence type="ECO:0000256" key="1">
    <source>
        <dbReference type="SAM" id="MobiDB-lite"/>
    </source>
</evidence>
<dbReference type="OrthoDB" id="3660483at2"/>
<feature type="domain" description="PLL-like beta propeller" evidence="4">
    <location>
        <begin position="465"/>
        <end position="626"/>
    </location>
</feature>
<dbReference type="SUPFAM" id="SSF89372">
    <property type="entry name" value="Fucose-specific lectin"/>
    <property type="match status" value="1"/>
</dbReference>
<feature type="chain" id="PRO_5038798975" evidence="2">
    <location>
        <begin position="33"/>
        <end position="649"/>
    </location>
</feature>
<sequence length="649" mass="70952">MRSLSRPIGRKLLAVPLLAVTSAAILTAPAPAAVAQETIQCQDNVAVFYQKPNTALDIDRHEEPETGARSWTGRKGIGWAWNGRAVAGPDGLVYEITPEGKVNQFRRTSNGWENGGTAKLIKSDWNDPGYRSRVTVDSTGDFYVILSDNRLRWYRYDENTEEWSERTLSFNWGRFNMITAGGNGVLYTRTGNGDLYRHQYHAESQRWLERDNKVGHGGWQKFSSITSAGGDVLYAVDGNSGDMLWYRYLGNGEWAEGPKTVGSIPADWHMTAAPDSCEILNESLPEPVTVPLRDTAPNAIVEGTDGRLHHFYVDSYGRFVHGEQRNTDDITIIDFHLIPGEPSTNHPTAAVREDGTVTAAALGQDGVTRGSTFADGANNWPAATSMGGWTSSPTSFVRRHDGRLRAFVVDQQGCLWETDQHADGMKFMPWWLHGGCGGFAQAAPMIEQADSDAYRLTMRKSDGRYQTITNENGHWVSWRLLGDQRFDGRAATVLNGDRLHVFAKDSEGKVVFQIEGADGDFPGTWTEIPGLTATGAPAASVTGNGLVQVAARAADGYVYVTEQTNPGSNTYRDWQRLRDSRTGASYPSATDPVSTDRASGNVVFTYRDSDGAVYAFESITPQSGVSARSAANGSDRTGYSGGPVSKPDF</sequence>
<name>A0A542DMQ2_AMYCI</name>
<dbReference type="SUPFAM" id="SSF50934">
    <property type="entry name" value="Tachylectin-2"/>
    <property type="match status" value="1"/>
</dbReference>
<feature type="region of interest" description="Disordered" evidence="1">
    <location>
        <begin position="624"/>
        <end position="649"/>
    </location>
</feature>
<gene>
    <name evidence="5" type="ORF">FB471_4154</name>
</gene>
<dbReference type="InterPro" id="IPR023294">
    <property type="entry name" value="Tachylectin2"/>
</dbReference>
<keyword evidence="6" id="KW-1185">Reference proteome</keyword>
<organism evidence="5 6">
    <name type="scientific">Amycolatopsis cihanbeyliensis</name>
    <dbReference type="NCBI Taxonomy" id="1128664"/>
    <lineage>
        <taxon>Bacteria</taxon>
        <taxon>Bacillati</taxon>
        <taxon>Actinomycetota</taxon>
        <taxon>Actinomycetes</taxon>
        <taxon>Pseudonocardiales</taxon>
        <taxon>Pseudonocardiaceae</taxon>
        <taxon>Amycolatopsis</taxon>
    </lineage>
</organism>
<dbReference type="InterPro" id="IPR036813">
    <property type="entry name" value="Tachylectin2_sf"/>
</dbReference>
<dbReference type="AlphaFoldDB" id="A0A542DMQ2"/>
<evidence type="ECO:0000313" key="5">
    <source>
        <dbReference type="EMBL" id="TQJ04366.1"/>
    </source>
</evidence>
<feature type="signal peptide" evidence="2">
    <location>
        <begin position="1"/>
        <end position="32"/>
    </location>
</feature>
<evidence type="ECO:0000259" key="4">
    <source>
        <dbReference type="Pfam" id="PF26607"/>
    </source>
</evidence>